<reference evidence="2 3" key="1">
    <citation type="journal article" date="2007" name="Science">
        <title>The Chlamydomonas genome reveals the evolution of key animal and plant functions.</title>
        <authorList>
            <person name="Merchant S.S."/>
            <person name="Prochnik S.E."/>
            <person name="Vallon O."/>
            <person name="Harris E.H."/>
            <person name="Karpowicz S.J."/>
            <person name="Witman G.B."/>
            <person name="Terry A."/>
            <person name="Salamov A."/>
            <person name="Fritz-Laylin L.K."/>
            <person name="Marechal-Drouard L."/>
            <person name="Marshall W.F."/>
            <person name="Qu L.H."/>
            <person name="Nelson D.R."/>
            <person name="Sanderfoot A.A."/>
            <person name="Spalding M.H."/>
            <person name="Kapitonov V.V."/>
            <person name="Ren Q."/>
            <person name="Ferris P."/>
            <person name="Lindquist E."/>
            <person name="Shapiro H."/>
            <person name="Lucas S.M."/>
            <person name="Grimwood J."/>
            <person name="Schmutz J."/>
            <person name="Cardol P."/>
            <person name="Cerutti H."/>
            <person name="Chanfreau G."/>
            <person name="Chen C.L."/>
            <person name="Cognat V."/>
            <person name="Croft M.T."/>
            <person name="Dent R."/>
            <person name="Dutcher S."/>
            <person name="Fernandez E."/>
            <person name="Fukuzawa H."/>
            <person name="Gonzalez-Ballester D."/>
            <person name="Gonzalez-Halphen D."/>
            <person name="Hallmann A."/>
            <person name="Hanikenne M."/>
            <person name="Hippler M."/>
            <person name="Inwood W."/>
            <person name="Jabbari K."/>
            <person name="Kalanon M."/>
            <person name="Kuras R."/>
            <person name="Lefebvre P.A."/>
            <person name="Lemaire S.D."/>
            <person name="Lobanov A.V."/>
            <person name="Lohr M."/>
            <person name="Manuell A."/>
            <person name="Meier I."/>
            <person name="Mets L."/>
            <person name="Mittag M."/>
            <person name="Mittelmeier T."/>
            <person name="Moroney J.V."/>
            <person name="Moseley J."/>
            <person name="Napoli C."/>
            <person name="Nedelcu A.M."/>
            <person name="Niyogi K."/>
            <person name="Novoselov S.V."/>
            <person name="Paulsen I.T."/>
            <person name="Pazour G."/>
            <person name="Purton S."/>
            <person name="Ral J.P."/>
            <person name="Riano-Pachon D.M."/>
            <person name="Riekhof W."/>
            <person name="Rymarquis L."/>
            <person name="Schroda M."/>
            <person name="Stern D."/>
            <person name="Umen J."/>
            <person name="Willows R."/>
            <person name="Wilson N."/>
            <person name="Zimmer S.L."/>
            <person name="Allmer J."/>
            <person name="Balk J."/>
            <person name="Bisova K."/>
            <person name="Chen C.J."/>
            <person name="Elias M."/>
            <person name="Gendler K."/>
            <person name="Hauser C."/>
            <person name="Lamb M.R."/>
            <person name="Ledford H."/>
            <person name="Long J.C."/>
            <person name="Minagawa J."/>
            <person name="Page M.D."/>
            <person name="Pan J."/>
            <person name="Pootakham W."/>
            <person name="Roje S."/>
            <person name="Rose A."/>
            <person name="Stahlberg E."/>
            <person name="Terauchi A.M."/>
            <person name="Yang P."/>
            <person name="Ball S."/>
            <person name="Bowler C."/>
            <person name="Dieckmann C.L."/>
            <person name="Gladyshev V.N."/>
            <person name="Green P."/>
            <person name="Jorgensen R."/>
            <person name="Mayfield S."/>
            <person name="Mueller-Roeber B."/>
            <person name="Rajamani S."/>
            <person name="Sayre R.T."/>
            <person name="Brokstein P."/>
            <person name="Dubchak I."/>
            <person name="Goodstein D."/>
            <person name="Hornick L."/>
            <person name="Huang Y.W."/>
            <person name="Jhaveri J."/>
            <person name="Luo Y."/>
            <person name="Martinez D."/>
            <person name="Ngau W.C."/>
            <person name="Otillar B."/>
            <person name="Poliakov A."/>
            <person name="Porter A."/>
            <person name="Szajkowski L."/>
            <person name="Werner G."/>
            <person name="Zhou K."/>
            <person name="Grigoriev I.V."/>
            <person name="Rokhsar D.S."/>
            <person name="Grossman A.R."/>
        </authorList>
    </citation>
    <scope>NUCLEOTIDE SEQUENCE [LARGE SCALE GENOMIC DNA]</scope>
    <source>
        <strain evidence="3">CC-503</strain>
    </source>
</reference>
<sequence length="647" mass="61198">MPPAQTGFAPAPTPSALLSPPSGATSSAGQQLSARVIATASASSSSTAATCTGNSPRCPSTSAASHTLMAPLASPRYGAAGPPLPLAQGVPPPPPPPSVLASAPPFARRSNTLNGGTVLDSIGLPGEEHGAMFEALMLEDDTDAACASEAATAAAASLAVNVSVRESAAGVSSGAEATAPGDGATQARFVPRPPDTPPPPSMQGRASTSGVVDGGGGDFSSIIISGGGAAAGEPPISPLLTHLRVQRRPTFTFGDKDGEGSGTGHAATPTTPSGGLAAIASGALSPASGGFGGGFGGAGMGGFVPASPRFARASTTIGISSAPLSTLARGVPLLPGETPSDPAAFGAGMPWPTTAAACASGGASGAATPTRGGGHVESPVNAGRKLLPPLQRAALHAQTASPRVSLTGAGSGGVSPAAAAVSAAAAAAAAVTATAAGNGPASANLLARSIGCGPGGWGGGNGGGAGGVPGLRAMSSSLTLPGSYIDLSCHVPFLVGEEQAGPMTPPGPSPAGGASGAAVVSSLALLGGGTQASGRALLPVGRNNSHSCGGGSGGRSSNDNADMAAGEAAAASCPPLTPRGGTVSGPLPALDAAGTAAVLAALASHPASSKSLLSQPARGDVSFSGAHQRPPLPYRRTLTEIAALEAS</sequence>
<feature type="compositionally biased region" description="Pro residues" evidence="1">
    <location>
        <begin position="191"/>
        <end position="201"/>
    </location>
</feature>
<feature type="compositionally biased region" description="Pro residues" evidence="1">
    <location>
        <begin position="82"/>
        <end position="98"/>
    </location>
</feature>
<name>A0A2K3CT25_CHLRE</name>
<evidence type="ECO:0000256" key="1">
    <source>
        <dbReference type="SAM" id="MobiDB-lite"/>
    </source>
</evidence>
<dbReference type="Proteomes" id="UP000006906">
    <property type="component" value="Chromosome 16"/>
</dbReference>
<dbReference type="ExpressionAtlas" id="A0A2K3CT25">
    <property type="expression patterns" value="baseline"/>
</dbReference>
<feature type="compositionally biased region" description="Low complexity" evidence="1">
    <location>
        <begin position="555"/>
        <end position="571"/>
    </location>
</feature>
<dbReference type="RefSeq" id="XP_042915508.1">
    <property type="nucleotide sequence ID" value="XM_043070866.1"/>
</dbReference>
<dbReference type="KEGG" id="cre:CHLRE_16g654400v5"/>
<feature type="region of interest" description="Disordered" evidence="1">
    <location>
        <begin position="536"/>
        <end position="584"/>
    </location>
</feature>
<feature type="compositionally biased region" description="Polar residues" evidence="1">
    <location>
        <begin position="51"/>
        <end position="65"/>
    </location>
</feature>
<feature type="region of interest" description="Disordered" evidence="1">
    <location>
        <begin position="608"/>
        <end position="632"/>
    </location>
</feature>
<keyword evidence="3" id="KW-1185">Reference proteome</keyword>
<feature type="region of interest" description="Disordered" evidence="1">
    <location>
        <begin position="252"/>
        <end position="274"/>
    </location>
</feature>
<dbReference type="GeneID" id="66056528"/>
<feature type="region of interest" description="Disordered" evidence="1">
    <location>
        <begin position="358"/>
        <end position="378"/>
    </location>
</feature>
<feature type="compositionally biased region" description="Low complexity" evidence="1">
    <location>
        <begin position="38"/>
        <end position="50"/>
    </location>
</feature>
<protein>
    <submittedName>
        <fullName evidence="2">Uncharacterized protein</fullName>
    </submittedName>
</protein>
<dbReference type="InParanoid" id="A0A2K3CT25"/>
<proteinExistence type="predicted"/>
<feature type="region of interest" description="Disordered" evidence="1">
    <location>
        <begin position="1"/>
        <end position="114"/>
    </location>
</feature>
<feature type="region of interest" description="Disordered" evidence="1">
    <location>
        <begin position="171"/>
        <end position="212"/>
    </location>
</feature>
<organism evidence="2 3">
    <name type="scientific">Chlamydomonas reinhardtii</name>
    <name type="common">Chlamydomonas smithii</name>
    <dbReference type="NCBI Taxonomy" id="3055"/>
    <lineage>
        <taxon>Eukaryota</taxon>
        <taxon>Viridiplantae</taxon>
        <taxon>Chlorophyta</taxon>
        <taxon>core chlorophytes</taxon>
        <taxon>Chlorophyceae</taxon>
        <taxon>CS clade</taxon>
        <taxon>Chlamydomonadales</taxon>
        <taxon>Chlamydomonadaceae</taxon>
        <taxon>Chlamydomonas</taxon>
    </lineage>
</organism>
<dbReference type="STRING" id="3055.A0A2K3CT25"/>
<dbReference type="Gramene" id="PNW71440">
    <property type="protein sequence ID" value="PNW71440"/>
    <property type="gene ID" value="CHLRE_16g654400v5"/>
</dbReference>
<evidence type="ECO:0000313" key="2">
    <source>
        <dbReference type="EMBL" id="PNW71440.1"/>
    </source>
</evidence>
<dbReference type="PaxDb" id="3055-EDO99493"/>
<feature type="compositionally biased region" description="Low complexity" evidence="1">
    <location>
        <begin position="14"/>
        <end position="29"/>
    </location>
</feature>
<dbReference type="EMBL" id="CM008977">
    <property type="protein sequence ID" value="PNW71440.1"/>
    <property type="molecule type" value="Genomic_DNA"/>
</dbReference>
<feature type="compositionally biased region" description="Low complexity" evidence="1">
    <location>
        <begin position="358"/>
        <end position="370"/>
    </location>
</feature>
<accession>A0A2K3CT25</accession>
<dbReference type="AlphaFoldDB" id="A0A2K3CT25"/>
<gene>
    <name evidence="2" type="ORF">CHLRE_16g654400v5</name>
</gene>
<evidence type="ECO:0000313" key="3">
    <source>
        <dbReference type="Proteomes" id="UP000006906"/>
    </source>
</evidence>
<dbReference type="OrthoDB" id="552333at2759"/>